<evidence type="ECO:0000256" key="3">
    <source>
        <dbReference type="ARBA" id="ARBA00022448"/>
    </source>
</evidence>
<evidence type="ECO:0000313" key="10">
    <source>
        <dbReference type="Proteomes" id="UP001165962"/>
    </source>
</evidence>
<keyword evidence="4" id="KW-0309">Germination</keyword>
<feature type="transmembrane region" description="Helical" evidence="8">
    <location>
        <begin position="216"/>
        <end position="248"/>
    </location>
</feature>
<feature type="transmembrane region" description="Helical" evidence="8">
    <location>
        <begin position="268"/>
        <end position="293"/>
    </location>
</feature>
<evidence type="ECO:0000256" key="6">
    <source>
        <dbReference type="ARBA" id="ARBA00022989"/>
    </source>
</evidence>
<evidence type="ECO:0000256" key="4">
    <source>
        <dbReference type="ARBA" id="ARBA00022544"/>
    </source>
</evidence>
<dbReference type="PANTHER" id="PTHR34975:SF2">
    <property type="entry name" value="SPORE GERMINATION PROTEIN A2"/>
    <property type="match status" value="1"/>
</dbReference>
<feature type="transmembrane region" description="Helical" evidence="8">
    <location>
        <begin position="41"/>
        <end position="61"/>
    </location>
</feature>
<dbReference type="EMBL" id="JAAOIW010000002">
    <property type="protein sequence ID" value="NHN29203.1"/>
    <property type="molecule type" value="Genomic_DNA"/>
</dbReference>
<feature type="transmembrane region" description="Helical" evidence="8">
    <location>
        <begin position="305"/>
        <end position="324"/>
    </location>
</feature>
<feature type="transmembrane region" description="Helical" evidence="8">
    <location>
        <begin position="81"/>
        <end position="99"/>
    </location>
</feature>
<dbReference type="InterPro" id="IPR004761">
    <property type="entry name" value="Spore_GerAB"/>
</dbReference>
<organism evidence="9 10">
    <name type="scientific">Paenibacillus agricola</name>
    <dbReference type="NCBI Taxonomy" id="2716264"/>
    <lineage>
        <taxon>Bacteria</taxon>
        <taxon>Bacillati</taxon>
        <taxon>Bacillota</taxon>
        <taxon>Bacilli</taxon>
        <taxon>Bacillales</taxon>
        <taxon>Paenibacillaceae</taxon>
        <taxon>Paenibacillus</taxon>
    </lineage>
</organism>
<keyword evidence="10" id="KW-1185">Reference proteome</keyword>
<dbReference type="Gene3D" id="1.20.1740.10">
    <property type="entry name" value="Amino acid/polyamine transporter I"/>
    <property type="match status" value="1"/>
</dbReference>
<name>A0ABX0J301_9BACL</name>
<keyword evidence="3" id="KW-0813">Transport</keyword>
<comment type="similarity">
    <text evidence="2">Belongs to the amino acid-polyamine-organocation (APC) superfamily. Spore germination protein (SGP) (TC 2.A.3.9) family.</text>
</comment>
<dbReference type="NCBIfam" id="TIGR00912">
    <property type="entry name" value="2A0309"/>
    <property type="match status" value="1"/>
</dbReference>
<gene>
    <name evidence="9" type="ORF">G9U52_05090</name>
</gene>
<feature type="transmembrane region" description="Helical" evidence="8">
    <location>
        <begin position="145"/>
        <end position="164"/>
    </location>
</feature>
<evidence type="ECO:0000256" key="7">
    <source>
        <dbReference type="ARBA" id="ARBA00023136"/>
    </source>
</evidence>
<evidence type="ECO:0000313" key="9">
    <source>
        <dbReference type="EMBL" id="NHN29203.1"/>
    </source>
</evidence>
<feature type="transmembrane region" description="Helical" evidence="8">
    <location>
        <begin position="119"/>
        <end position="138"/>
    </location>
</feature>
<dbReference type="Proteomes" id="UP001165962">
    <property type="component" value="Unassembled WGS sequence"/>
</dbReference>
<dbReference type="Pfam" id="PF03845">
    <property type="entry name" value="Spore_permease"/>
    <property type="match status" value="1"/>
</dbReference>
<comment type="subcellular location">
    <subcellularLocation>
        <location evidence="1">Membrane</location>
        <topology evidence="1">Multi-pass membrane protein</topology>
    </subcellularLocation>
</comment>
<dbReference type="RefSeq" id="WP_166146951.1">
    <property type="nucleotide sequence ID" value="NZ_JAAOIW010000002.1"/>
</dbReference>
<evidence type="ECO:0000256" key="2">
    <source>
        <dbReference type="ARBA" id="ARBA00007998"/>
    </source>
</evidence>
<dbReference type="PANTHER" id="PTHR34975">
    <property type="entry name" value="SPORE GERMINATION PROTEIN A2"/>
    <property type="match status" value="1"/>
</dbReference>
<protein>
    <submittedName>
        <fullName evidence="9">Endospore germination permease</fullName>
    </submittedName>
</protein>
<evidence type="ECO:0000256" key="8">
    <source>
        <dbReference type="SAM" id="Phobius"/>
    </source>
</evidence>
<keyword evidence="6 8" id="KW-1133">Transmembrane helix</keyword>
<evidence type="ECO:0000256" key="5">
    <source>
        <dbReference type="ARBA" id="ARBA00022692"/>
    </source>
</evidence>
<proteinExistence type="inferred from homology"/>
<keyword evidence="5 8" id="KW-0812">Transmembrane</keyword>
<keyword evidence="7 8" id="KW-0472">Membrane</keyword>
<feature type="transmembrane region" description="Helical" evidence="8">
    <location>
        <begin position="336"/>
        <end position="356"/>
    </location>
</feature>
<comment type="caution">
    <text evidence="9">The sequence shown here is derived from an EMBL/GenBank/DDBJ whole genome shotgun (WGS) entry which is preliminary data.</text>
</comment>
<reference evidence="9" key="1">
    <citation type="submission" date="2020-03" db="EMBL/GenBank/DDBJ databases">
        <title>Draft sequencing of Paenibacilllus sp. S3N08.</title>
        <authorList>
            <person name="Kim D.-U."/>
        </authorList>
    </citation>
    <scope>NUCLEOTIDE SEQUENCE</scope>
    <source>
        <strain evidence="9">S3N08</strain>
    </source>
</reference>
<accession>A0ABX0J301</accession>
<feature type="transmembrane region" description="Helical" evidence="8">
    <location>
        <begin position="184"/>
        <end position="204"/>
    </location>
</feature>
<feature type="transmembrane region" description="Helical" evidence="8">
    <location>
        <begin position="12"/>
        <end position="35"/>
    </location>
</feature>
<sequence>MNVKEKISSFQMAIIMYQTLLGTAILLMPSITTLLAGRDMWLTPILGSTAGFITVWATYRLHQLFPNQIIYTYMDAIIGKIPSKVVGFIFLLFNLHIIGATTRDYAEFIVGNFFDKTPLLVIIASMIIVCAFAVQGGIEVIARCIQLFLPVVILFLLLNILFIIPEMKPSNVLPVLEKGWIPPLQGTLVIQGWFCQFMLVSFLYPSIKDKDKTLKWAQISIVATSVTMTLTNLATLFLLGLLAGRFNYPILFASRYIMLADFFEHVEAMVMMAWVLGAFSKISFLYYTLAVGAAEWLKLDHYRPLIVPIGLLAILMSVWVSTNLQELSRFISTTGTIYILTWYMGLPVLLLAIASIRRVGSR</sequence>
<evidence type="ECO:0000256" key="1">
    <source>
        <dbReference type="ARBA" id="ARBA00004141"/>
    </source>
</evidence>